<organism evidence="2 3">
    <name type="scientific">Acaryochloris marina (strain MBIC 11017)</name>
    <dbReference type="NCBI Taxonomy" id="329726"/>
    <lineage>
        <taxon>Bacteria</taxon>
        <taxon>Bacillati</taxon>
        <taxon>Cyanobacteriota</taxon>
        <taxon>Cyanophyceae</taxon>
        <taxon>Acaryochloridales</taxon>
        <taxon>Acaryochloridaceae</taxon>
        <taxon>Acaryochloris</taxon>
    </lineage>
</organism>
<dbReference type="Proteomes" id="UP000000268">
    <property type="component" value="Chromosome"/>
</dbReference>
<dbReference type="EMBL" id="CP000828">
    <property type="protein sequence ID" value="ABW25605.1"/>
    <property type="molecule type" value="Genomic_DNA"/>
</dbReference>
<evidence type="ECO:0000313" key="3">
    <source>
        <dbReference type="Proteomes" id="UP000000268"/>
    </source>
</evidence>
<evidence type="ECO:0000259" key="1">
    <source>
        <dbReference type="Pfam" id="PF01656"/>
    </source>
</evidence>
<proteinExistence type="predicted"/>
<dbReference type="SUPFAM" id="SSF52540">
    <property type="entry name" value="P-loop containing nucleoside triphosphate hydrolases"/>
    <property type="match status" value="1"/>
</dbReference>
<feature type="domain" description="CobQ/CobB/MinD/ParA nucleotide binding" evidence="1">
    <location>
        <begin position="11"/>
        <end position="188"/>
    </location>
</feature>
<dbReference type="RefSeq" id="WP_012161206.1">
    <property type="nucleotide sequence ID" value="NC_009925.1"/>
</dbReference>
<dbReference type="InterPro" id="IPR050678">
    <property type="entry name" value="DNA_Partitioning_ATPase"/>
</dbReference>
<gene>
    <name evidence="2" type="ordered locus">AM1_0555</name>
</gene>
<dbReference type="AlphaFoldDB" id="B0CC63"/>
<dbReference type="KEGG" id="amr:AM1_0555"/>
<dbReference type="STRING" id="329726.AM1_0555"/>
<keyword evidence="3" id="KW-1185">Reference proteome</keyword>
<protein>
    <submittedName>
        <fullName evidence="2">Conserved CobQ/CobB/MinD/ParA domain</fullName>
    </submittedName>
</protein>
<dbReference type="Gene3D" id="3.40.50.300">
    <property type="entry name" value="P-loop containing nucleotide triphosphate hydrolases"/>
    <property type="match status" value="1"/>
</dbReference>
<dbReference type="InterPro" id="IPR027417">
    <property type="entry name" value="P-loop_NTPase"/>
</dbReference>
<dbReference type="CDD" id="cd02042">
    <property type="entry name" value="ParAB_family"/>
    <property type="match status" value="1"/>
</dbReference>
<sequence>MPSKSSKTKVVAVLNGKGGVGKTTTAVNLTAVFAEAHQVLLIDADPQGSATWWTQRDNNSLKFQVQSGTSAKELKALRRSSKQELVVVDTPPGLESEILKMVIPVVDYLVLPTPPAPMEIAVLIETVRTLVKPSGVAHRVLLTRVDPRSLREALDAQNTLMELGIPAFHAFVRSYKAHERAALEGQPITQWKGKYSKEAKADYCRVVDEIKRDWES</sequence>
<dbReference type="PANTHER" id="PTHR13696">
    <property type="entry name" value="P-LOOP CONTAINING NUCLEOSIDE TRIPHOSPHATE HYDROLASE"/>
    <property type="match status" value="1"/>
</dbReference>
<dbReference type="eggNOG" id="COG1192">
    <property type="taxonomic scope" value="Bacteria"/>
</dbReference>
<evidence type="ECO:0000313" key="2">
    <source>
        <dbReference type="EMBL" id="ABW25605.1"/>
    </source>
</evidence>
<dbReference type="InterPro" id="IPR002586">
    <property type="entry name" value="CobQ/CobB/MinD/ParA_Nub-bd_dom"/>
</dbReference>
<dbReference type="Pfam" id="PF01656">
    <property type="entry name" value="CbiA"/>
    <property type="match status" value="1"/>
</dbReference>
<reference evidence="2 3" key="1">
    <citation type="journal article" date="2008" name="Proc. Natl. Acad. Sci. U.S.A.">
        <title>Niche adaptation and genome expansion in the chlorophyll d-producing cyanobacterium Acaryochloris marina.</title>
        <authorList>
            <person name="Swingley W.D."/>
            <person name="Chen M."/>
            <person name="Cheung P.C."/>
            <person name="Conrad A.L."/>
            <person name="Dejesa L.C."/>
            <person name="Hao J."/>
            <person name="Honchak B.M."/>
            <person name="Karbach L.E."/>
            <person name="Kurdoglu A."/>
            <person name="Lahiri S."/>
            <person name="Mastrian S.D."/>
            <person name="Miyashita H."/>
            <person name="Page L."/>
            <person name="Ramakrishna P."/>
            <person name="Satoh S."/>
            <person name="Sattley W.M."/>
            <person name="Shimada Y."/>
            <person name="Taylor H.L."/>
            <person name="Tomo T."/>
            <person name="Tsuchiya T."/>
            <person name="Wang Z.T."/>
            <person name="Raymond J."/>
            <person name="Mimuro M."/>
            <person name="Blankenship R.E."/>
            <person name="Touchman J.W."/>
        </authorList>
    </citation>
    <scope>NUCLEOTIDE SEQUENCE [LARGE SCALE GENOMIC DNA]</scope>
    <source>
        <strain evidence="3">MBIC 11017</strain>
    </source>
</reference>
<dbReference type="PIRSF" id="PIRSF009320">
    <property type="entry name" value="Nuc_binding_HP_1000"/>
    <property type="match status" value="1"/>
</dbReference>
<accession>B0CC63</accession>
<dbReference type="PANTHER" id="PTHR13696:SF52">
    <property type="entry name" value="PARA FAMILY PROTEIN CT_582"/>
    <property type="match status" value="1"/>
</dbReference>
<dbReference type="HOGENOM" id="CLU_037612_5_6_3"/>
<name>B0CC63_ACAM1</name>